<evidence type="ECO:0000259" key="4">
    <source>
        <dbReference type="Pfam" id="PF00703"/>
    </source>
</evidence>
<dbReference type="SUPFAM" id="SSF51445">
    <property type="entry name" value="(Trans)glycosidases"/>
    <property type="match status" value="1"/>
</dbReference>
<dbReference type="Proteomes" id="UP000434604">
    <property type="component" value="Unassembled WGS sequence"/>
</dbReference>
<dbReference type="Pfam" id="PF16355">
    <property type="entry name" value="DUF4982"/>
    <property type="match status" value="1"/>
</dbReference>
<dbReference type="InterPro" id="IPR040605">
    <property type="entry name" value="Glyco_hydro2_dom5"/>
</dbReference>
<protein>
    <submittedName>
        <fullName evidence="9">Glycoside hydrolase family 2 protein</fullName>
    </submittedName>
</protein>
<dbReference type="SUPFAM" id="SSF49303">
    <property type="entry name" value="beta-Galactosidase/glucuronidase domain"/>
    <property type="match status" value="1"/>
</dbReference>
<dbReference type="Pfam" id="PF18565">
    <property type="entry name" value="Glyco_hydro2_C5"/>
    <property type="match status" value="1"/>
</dbReference>
<evidence type="ECO:0000259" key="7">
    <source>
        <dbReference type="Pfam" id="PF16355"/>
    </source>
</evidence>
<dbReference type="Pfam" id="PF02837">
    <property type="entry name" value="Glyco_hydro_2_N"/>
    <property type="match status" value="1"/>
</dbReference>
<evidence type="ECO:0000256" key="1">
    <source>
        <dbReference type="ARBA" id="ARBA00007401"/>
    </source>
</evidence>
<evidence type="ECO:0000313" key="10">
    <source>
        <dbReference type="Proteomes" id="UP000434604"/>
    </source>
</evidence>
<keyword evidence="3" id="KW-0326">Glycosidase</keyword>
<dbReference type="RefSeq" id="WP_151935078.1">
    <property type="nucleotide sequence ID" value="NZ_WDED01000022.1"/>
</dbReference>
<dbReference type="InterPro" id="IPR006103">
    <property type="entry name" value="Glyco_hydro_2_cat"/>
</dbReference>
<dbReference type="InterPro" id="IPR017853">
    <property type="entry name" value="GH"/>
</dbReference>
<feature type="domain" description="Glycoside hydrolase family 2" evidence="8">
    <location>
        <begin position="736"/>
        <end position="838"/>
    </location>
</feature>
<evidence type="ECO:0000256" key="3">
    <source>
        <dbReference type="ARBA" id="ARBA00023295"/>
    </source>
</evidence>
<evidence type="ECO:0000259" key="6">
    <source>
        <dbReference type="Pfam" id="PF02837"/>
    </source>
</evidence>
<proteinExistence type="inferred from homology"/>
<keyword evidence="2 9" id="KW-0378">Hydrolase</keyword>
<feature type="domain" description="Glycoside hydrolase family 2 immunoglobulin-like beta-sandwich" evidence="4">
    <location>
        <begin position="193"/>
        <end position="296"/>
    </location>
</feature>
<dbReference type="Pfam" id="PF00703">
    <property type="entry name" value="Glyco_hydro_2"/>
    <property type="match status" value="1"/>
</dbReference>
<dbReference type="SUPFAM" id="SSF49785">
    <property type="entry name" value="Galactose-binding domain-like"/>
    <property type="match status" value="1"/>
</dbReference>
<dbReference type="Gene3D" id="3.20.20.80">
    <property type="entry name" value="Glycosidases"/>
    <property type="match status" value="1"/>
</dbReference>
<dbReference type="InterPro" id="IPR051913">
    <property type="entry name" value="GH2_Domain-Containing"/>
</dbReference>
<name>A0A7J5PUW3_9BACE</name>
<dbReference type="InterPro" id="IPR006104">
    <property type="entry name" value="Glyco_hydro_2_N"/>
</dbReference>
<dbReference type="InterPro" id="IPR036156">
    <property type="entry name" value="Beta-gal/glucu_dom_sf"/>
</dbReference>
<reference evidence="9 10" key="1">
    <citation type="journal article" date="2019" name="Nat. Med.">
        <title>A library of human gut bacterial isolates paired with longitudinal multiomics data enables mechanistic microbiome research.</title>
        <authorList>
            <person name="Poyet M."/>
            <person name="Groussin M."/>
            <person name="Gibbons S.M."/>
            <person name="Avila-Pacheco J."/>
            <person name="Jiang X."/>
            <person name="Kearney S.M."/>
            <person name="Perrotta A.R."/>
            <person name="Berdy B."/>
            <person name="Zhao S."/>
            <person name="Lieberman T.D."/>
            <person name="Swanson P.K."/>
            <person name="Smith M."/>
            <person name="Roesemann S."/>
            <person name="Alexander J.E."/>
            <person name="Rich S.A."/>
            <person name="Livny J."/>
            <person name="Vlamakis H."/>
            <person name="Clish C."/>
            <person name="Bullock K."/>
            <person name="Deik A."/>
            <person name="Scott J."/>
            <person name="Pierce K.A."/>
            <person name="Xavier R.J."/>
            <person name="Alm E.J."/>
        </authorList>
    </citation>
    <scope>NUCLEOTIDE SEQUENCE [LARGE SCALE GENOMIC DNA]</scope>
    <source>
        <strain evidence="9 10">BIOML-A58</strain>
    </source>
</reference>
<dbReference type="InterPro" id="IPR006101">
    <property type="entry name" value="Glyco_hydro_2"/>
</dbReference>
<feature type="domain" description="Glycoside hydrolase family 2 catalytic" evidence="5">
    <location>
        <begin position="302"/>
        <end position="437"/>
    </location>
</feature>
<dbReference type="InterPro" id="IPR032311">
    <property type="entry name" value="DUF4982"/>
</dbReference>
<dbReference type="PANTHER" id="PTHR42732">
    <property type="entry name" value="BETA-GALACTOSIDASE"/>
    <property type="match status" value="1"/>
</dbReference>
<dbReference type="AlphaFoldDB" id="A0A7J5PUW3"/>
<feature type="domain" description="DUF4982" evidence="7">
    <location>
        <begin position="666"/>
        <end position="722"/>
    </location>
</feature>
<evidence type="ECO:0000313" key="9">
    <source>
        <dbReference type="EMBL" id="KAB6146736.1"/>
    </source>
</evidence>
<dbReference type="Gene3D" id="2.60.40.10">
    <property type="entry name" value="Immunoglobulins"/>
    <property type="match status" value="3"/>
</dbReference>
<accession>A0A7J5PUW3</accession>
<sequence length="848" mass="97023">MVKKQTVAYYVFFMLISVLSSCTHSEIERETDFNFDWKFKLLADTTTLTNLPLDDSGWREVRLPHDWSVEAGFEEKWEGCTGYLPGGVGVYQKHFKTAHDKSKKSTYLLFDGVYNNAKYWLNGHYLGENPYGYSPVYFDLSEYLNETGKENVLTVYVDHSRYADSRWYTGSGIYRNVKLIILNKLHIPIWGTFVTTPEITNDKALVNIEVKVENQLAQESKFTLMTSIYDAKGNSVASTENELKTRPDTVEVYEQRLAVEKPELWGTENPAMYKAVTTLLLDGRVVDKYTTPFGIRSLVFDKDKGFFLNGRNTYVKGVCLHHDGGLVGAAVPKGVWKRRLEKLKEAGCNAIRTSHNPFSEEFLDLCDEMGFLVQNEIFDEMDNPKDKRFNMNEREVLYHTRGYTEHFQEWGESDLKRVILRDRNHPSVFQYSIGNEIEWTYPEYKYISGLWDPEVKGGYWNKIPHLTPEQMKERHKALPDRKYKLEETAKRLSKWVKEIDTTRPVTANLIIPVASCATGYADALDVVGFSYQIAQYDWCKKHYPHMLFTGNENAGYLSEWKSITDNPMVFSMYMWTGIDYMGESNLSWPQKAWPGDMLDLAGFEKAGWNHFKSIWTDTPHLSIQTHKLEESKFKLDKTGKLVYIKKTVPNWENYLSVEHWNYEPDEKIVVEVVSNLPQAELFLNGKSLGAVKLADCPDNIMRWCVPFEAGELVAKAGDNGKQYLAELKSASEAACLVVDVDKTVLEADGYDVAHIVVQLVDKDGIPVRTKEQEITFDVEGDVNLLGVDNGWNRSIQSFQTNKVRTHLGHCLAIVQSDKNAVGTAKIKVSSESLPEQVVTLSVRHGAHK</sequence>
<dbReference type="InterPro" id="IPR006102">
    <property type="entry name" value="Ig-like_GH2"/>
</dbReference>
<dbReference type="PRINTS" id="PR00132">
    <property type="entry name" value="GLHYDRLASE2"/>
</dbReference>
<comment type="caution">
    <text evidence="9">The sequence shown here is derived from an EMBL/GenBank/DDBJ whole genome shotgun (WGS) entry which is preliminary data.</text>
</comment>
<dbReference type="Pfam" id="PF02836">
    <property type="entry name" value="Glyco_hydro_2_C"/>
    <property type="match status" value="1"/>
</dbReference>
<dbReference type="EMBL" id="WDED01000022">
    <property type="protein sequence ID" value="KAB6146736.1"/>
    <property type="molecule type" value="Genomic_DNA"/>
</dbReference>
<dbReference type="InterPro" id="IPR008979">
    <property type="entry name" value="Galactose-bd-like_sf"/>
</dbReference>
<evidence type="ECO:0000259" key="8">
    <source>
        <dbReference type="Pfam" id="PF18565"/>
    </source>
</evidence>
<dbReference type="PROSITE" id="PS51257">
    <property type="entry name" value="PROKAR_LIPOPROTEIN"/>
    <property type="match status" value="1"/>
</dbReference>
<dbReference type="GO" id="GO:0004553">
    <property type="term" value="F:hydrolase activity, hydrolyzing O-glycosyl compounds"/>
    <property type="evidence" value="ECO:0007669"/>
    <property type="project" value="InterPro"/>
</dbReference>
<evidence type="ECO:0000256" key="2">
    <source>
        <dbReference type="ARBA" id="ARBA00022801"/>
    </source>
</evidence>
<dbReference type="GO" id="GO:0005975">
    <property type="term" value="P:carbohydrate metabolic process"/>
    <property type="evidence" value="ECO:0007669"/>
    <property type="project" value="InterPro"/>
</dbReference>
<comment type="similarity">
    <text evidence="1">Belongs to the glycosyl hydrolase 2 family.</text>
</comment>
<evidence type="ECO:0000259" key="5">
    <source>
        <dbReference type="Pfam" id="PF02836"/>
    </source>
</evidence>
<dbReference type="InterPro" id="IPR013783">
    <property type="entry name" value="Ig-like_fold"/>
</dbReference>
<gene>
    <name evidence="9" type="ORF">GA398_15185</name>
</gene>
<organism evidence="9 10">
    <name type="scientific">Bacteroides xylanisolvens</name>
    <dbReference type="NCBI Taxonomy" id="371601"/>
    <lineage>
        <taxon>Bacteria</taxon>
        <taxon>Pseudomonadati</taxon>
        <taxon>Bacteroidota</taxon>
        <taxon>Bacteroidia</taxon>
        <taxon>Bacteroidales</taxon>
        <taxon>Bacteroidaceae</taxon>
        <taxon>Bacteroides</taxon>
    </lineage>
</organism>
<feature type="domain" description="Glycosyl hydrolases family 2 sugar binding" evidence="6">
    <location>
        <begin position="87"/>
        <end position="180"/>
    </location>
</feature>
<dbReference type="PANTHER" id="PTHR42732:SF1">
    <property type="entry name" value="BETA-MANNOSIDASE"/>
    <property type="match status" value="1"/>
</dbReference>
<dbReference type="Gene3D" id="2.60.120.260">
    <property type="entry name" value="Galactose-binding domain-like"/>
    <property type="match status" value="1"/>
</dbReference>